<evidence type="ECO:0000256" key="9">
    <source>
        <dbReference type="ARBA" id="ARBA00023136"/>
    </source>
</evidence>
<dbReference type="GO" id="GO:0036502">
    <property type="term" value="C:Derlin-1-VIMP complex"/>
    <property type="evidence" value="ECO:0007669"/>
    <property type="project" value="TreeGrafter"/>
</dbReference>
<dbReference type="InterPro" id="IPR009703">
    <property type="entry name" value="Selenoprotein_S"/>
</dbReference>
<feature type="region of interest" description="Disordered" evidence="10">
    <location>
        <begin position="54"/>
        <end position="98"/>
    </location>
</feature>
<keyword evidence="4" id="KW-0963">Cytoplasm</keyword>
<evidence type="ECO:0000256" key="1">
    <source>
        <dbReference type="ARBA" id="ARBA00004389"/>
    </source>
</evidence>
<dbReference type="PANTHER" id="PTHR28621">
    <property type="entry name" value="SELENOPROTEIN S"/>
    <property type="match status" value="1"/>
</dbReference>
<gene>
    <name evidence="11" type="ORF">CGI_10025372</name>
</gene>
<protein>
    <submittedName>
        <fullName evidence="11">Selenoprotein S</fullName>
    </submittedName>
</protein>
<name>K1QSC8_MAGGI</name>
<dbReference type="GO" id="GO:0036513">
    <property type="term" value="C:Derlin-1 retrotranslocation complex"/>
    <property type="evidence" value="ECO:0007669"/>
    <property type="project" value="TreeGrafter"/>
</dbReference>
<evidence type="ECO:0000256" key="5">
    <source>
        <dbReference type="ARBA" id="ARBA00022692"/>
    </source>
</evidence>
<dbReference type="PANTHER" id="PTHR28621:SF1">
    <property type="entry name" value="SELENOPROTEIN S"/>
    <property type="match status" value="1"/>
</dbReference>
<keyword evidence="9" id="KW-0472">Membrane</keyword>
<comment type="subcellular location">
    <subcellularLocation>
        <location evidence="2">Cytoplasm</location>
    </subcellularLocation>
    <subcellularLocation>
        <location evidence="1">Endoplasmic reticulum membrane</location>
        <topology evidence="1">Single-pass membrane protein</topology>
    </subcellularLocation>
</comment>
<evidence type="ECO:0000256" key="2">
    <source>
        <dbReference type="ARBA" id="ARBA00004496"/>
    </source>
</evidence>
<evidence type="ECO:0000256" key="10">
    <source>
        <dbReference type="SAM" id="MobiDB-lite"/>
    </source>
</evidence>
<dbReference type="Pfam" id="PF06936">
    <property type="entry name" value="Selenoprotein_S"/>
    <property type="match status" value="1"/>
</dbReference>
<dbReference type="InParanoid" id="K1QSC8"/>
<keyword evidence="5" id="KW-0812">Transmembrane</keyword>
<feature type="region of interest" description="Disordered" evidence="10">
    <location>
        <begin position="1"/>
        <end position="21"/>
    </location>
</feature>
<keyword evidence="6" id="KW-0256">Endoplasmic reticulum</keyword>
<evidence type="ECO:0000256" key="4">
    <source>
        <dbReference type="ARBA" id="ARBA00022490"/>
    </source>
</evidence>
<organism evidence="11">
    <name type="scientific">Magallana gigas</name>
    <name type="common">Pacific oyster</name>
    <name type="synonym">Crassostrea gigas</name>
    <dbReference type="NCBI Taxonomy" id="29159"/>
    <lineage>
        <taxon>Eukaryota</taxon>
        <taxon>Metazoa</taxon>
        <taxon>Spiralia</taxon>
        <taxon>Lophotrochozoa</taxon>
        <taxon>Mollusca</taxon>
        <taxon>Bivalvia</taxon>
        <taxon>Autobranchia</taxon>
        <taxon>Pteriomorphia</taxon>
        <taxon>Ostreida</taxon>
        <taxon>Ostreoidea</taxon>
        <taxon>Ostreidae</taxon>
        <taxon>Magallana</taxon>
    </lineage>
</organism>
<evidence type="ECO:0000256" key="6">
    <source>
        <dbReference type="ARBA" id="ARBA00022824"/>
    </source>
</evidence>
<feature type="compositionally biased region" description="Basic and acidic residues" evidence="10">
    <location>
        <begin position="68"/>
        <end position="82"/>
    </location>
</feature>
<dbReference type="AlphaFoldDB" id="K1QSC8"/>
<proteinExistence type="inferred from homology"/>
<evidence type="ECO:0000256" key="7">
    <source>
        <dbReference type="ARBA" id="ARBA00022933"/>
    </source>
</evidence>
<reference evidence="11" key="1">
    <citation type="journal article" date="2012" name="Nature">
        <title>The oyster genome reveals stress adaptation and complexity of shell formation.</title>
        <authorList>
            <person name="Zhang G."/>
            <person name="Fang X."/>
            <person name="Guo X."/>
            <person name="Li L."/>
            <person name="Luo R."/>
            <person name="Xu F."/>
            <person name="Yang P."/>
            <person name="Zhang L."/>
            <person name="Wang X."/>
            <person name="Qi H."/>
            <person name="Xiong Z."/>
            <person name="Que H."/>
            <person name="Xie Y."/>
            <person name="Holland P.W."/>
            <person name="Paps J."/>
            <person name="Zhu Y."/>
            <person name="Wu F."/>
            <person name="Chen Y."/>
            <person name="Wang J."/>
            <person name="Peng C."/>
            <person name="Meng J."/>
            <person name="Yang L."/>
            <person name="Liu J."/>
            <person name="Wen B."/>
            <person name="Zhang N."/>
            <person name="Huang Z."/>
            <person name="Zhu Q."/>
            <person name="Feng Y."/>
            <person name="Mount A."/>
            <person name="Hedgecock D."/>
            <person name="Xu Z."/>
            <person name="Liu Y."/>
            <person name="Domazet-Loso T."/>
            <person name="Du Y."/>
            <person name="Sun X."/>
            <person name="Zhang S."/>
            <person name="Liu B."/>
            <person name="Cheng P."/>
            <person name="Jiang X."/>
            <person name="Li J."/>
            <person name="Fan D."/>
            <person name="Wang W."/>
            <person name="Fu W."/>
            <person name="Wang T."/>
            <person name="Wang B."/>
            <person name="Zhang J."/>
            <person name="Peng Z."/>
            <person name="Li Y."/>
            <person name="Li N."/>
            <person name="Wang J."/>
            <person name="Chen M."/>
            <person name="He Y."/>
            <person name="Tan F."/>
            <person name="Song X."/>
            <person name="Zheng Q."/>
            <person name="Huang R."/>
            <person name="Yang H."/>
            <person name="Du X."/>
            <person name="Chen L."/>
            <person name="Yang M."/>
            <person name="Gaffney P.M."/>
            <person name="Wang S."/>
            <person name="Luo L."/>
            <person name="She Z."/>
            <person name="Ming Y."/>
            <person name="Huang W."/>
            <person name="Zhang S."/>
            <person name="Huang B."/>
            <person name="Zhang Y."/>
            <person name="Qu T."/>
            <person name="Ni P."/>
            <person name="Miao G."/>
            <person name="Wang J."/>
            <person name="Wang Q."/>
            <person name="Steinberg C.E."/>
            <person name="Wang H."/>
            <person name="Li N."/>
            <person name="Qian L."/>
            <person name="Zhang G."/>
            <person name="Li Y."/>
            <person name="Yang H."/>
            <person name="Liu X."/>
            <person name="Wang J."/>
            <person name="Yin Y."/>
            <person name="Wang J."/>
        </authorList>
    </citation>
    <scope>NUCLEOTIDE SEQUENCE [LARGE SCALE GENOMIC DNA]</scope>
    <source>
        <strain evidence="11">05x7-T-G4-1.051#20</strain>
    </source>
</reference>
<accession>K1QSC8</accession>
<evidence type="ECO:0000313" key="11">
    <source>
        <dbReference type="EMBL" id="EKC39817.1"/>
    </source>
</evidence>
<comment type="similarity">
    <text evidence="3">Belongs to the selenoprotein S family.</text>
</comment>
<dbReference type="GO" id="GO:0030968">
    <property type="term" value="P:endoplasmic reticulum unfolded protein response"/>
    <property type="evidence" value="ECO:0007669"/>
    <property type="project" value="TreeGrafter"/>
</dbReference>
<keyword evidence="8" id="KW-1133">Transmembrane helix</keyword>
<dbReference type="EMBL" id="JH818024">
    <property type="protein sequence ID" value="EKC39817.1"/>
    <property type="molecule type" value="Genomic_DNA"/>
</dbReference>
<dbReference type="Gene3D" id="6.10.250.2950">
    <property type="match status" value="1"/>
</dbReference>
<keyword evidence="7" id="KW-0712">Selenocysteine</keyword>
<dbReference type="GO" id="GO:0030970">
    <property type="term" value="P:retrograde protein transport, ER to cytosol"/>
    <property type="evidence" value="ECO:0007669"/>
    <property type="project" value="TreeGrafter"/>
</dbReference>
<evidence type="ECO:0000256" key="3">
    <source>
        <dbReference type="ARBA" id="ARBA00011034"/>
    </source>
</evidence>
<evidence type="ECO:0000256" key="8">
    <source>
        <dbReference type="ARBA" id="ARBA00022989"/>
    </source>
</evidence>
<dbReference type="HOGENOM" id="CLU_1588104_0_0_1"/>
<sequence>MDDDGVTIHSEGEDGFVPETKSKNTAFLSVLFDSDPDTTQRRLEAMERARMKLQEEHDAKAAMYAEQQKQKEEEKRKQKIEEWENLQDGKGYRSKVKPPYRKRFEEEPLLLAPPTSSRGTDTYPCAGIQIQMPPRFFVEGFPNLDLFAFIDEGCNKTGYESESVLRNF</sequence>